<dbReference type="SUPFAM" id="SSF53732">
    <property type="entry name" value="Aconitase iron-sulfur domain"/>
    <property type="match status" value="1"/>
</dbReference>
<sequence length="245" mass="25997">MLSLRGKTRSFVCGMATAVSRVGDKKVAMSPLEPNNYIKYQCIEDTLTINTDALTCRLNRPLTLSEKILYGHLEDPANQDITRGVSYLKLRPDRVACHDATAQMALLQFMLAGMPTTAAPATVHGDHLIEAQVGGAKDLARTIEINREVYEFLATVSAKYGIGFWKPGSGIIHQIILESCAFPGGLMIGTDSHAPNAGGLGMVACGVGGADAVDAMAGVPWELKCPKVIGVNLTGKIGGWTTPKG</sequence>
<dbReference type="PRINTS" id="PR00415">
    <property type="entry name" value="ACONITASE"/>
</dbReference>
<dbReference type="PANTHER" id="PTHR43160:SF3">
    <property type="entry name" value="ACONITATE HYDRATASE, MITOCHONDRIAL"/>
    <property type="match status" value="1"/>
</dbReference>
<proteinExistence type="predicted"/>
<dbReference type="GO" id="GO:0003994">
    <property type="term" value="F:aconitate hydratase activity"/>
    <property type="evidence" value="ECO:0007669"/>
    <property type="project" value="TreeGrafter"/>
</dbReference>
<dbReference type="GO" id="GO:0005739">
    <property type="term" value="C:mitochondrion"/>
    <property type="evidence" value="ECO:0007669"/>
    <property type="project" value="TreeGrafter"/>
</dbReference>
<dbReference type="GO" id="GO:0051539">
    <property type="term" value="F:4 iron, 4 sulfur cluster binding"/>
    <property type="evidence" value="ECO:0007669"/>
    <property type="project" value="TreeGrafter"/>
</dbReference>
<dbReference type="Pfam" id="PF00330">
    <property type="entry name" value="Aconitase"/>
    <property type="match status" value="1"/>
</dbReference>
<evidence type="ECO:0000313" key="5">
    <source>
        <dbReference type="EMBL" id="CAE6368271.1"/>
    </source>
</evidence>
<comment type="caution">
    <text evidence="5">The sequence shown here is derived from an EMBL/GenBank/DDBJ whole genome shotgun (WGS) entry which is preliminary data.</text>
</comment>
<keyword evidence="2" id="KW-0408">Iron</keyword>
<dbReference type="PANTHER" id="PTHR43160">
    <property type="entry name" value="ACONITATE HYDRATASE B"/>
    <property type="match status" value="1"/>
</dbReference>
<evidence type="ECO:0000259" key="4">
    <source>
        <dbReference type="Pfam" id="PF00330"/>
    </source>
</evidence>
<dbReference type="Gene3D" id="3.30.499.10">
    <property type="entry name" value="Aconitase, domain 3"/>
    <property type="match status" value="1"/>
</dbReference>
<dbReference type="GO" id="GO:0006099">
    <property type="term" value="P:tricarboxylic acid cycle"/>
    <property type="evidence" value="ECO:0007669"/>
    <property type="project" value="TreeGrafter"/>
</dbReference>
<name>A0A8H2WG14_9AGAM</name>
<dbReference type="Proteomes" id="UP000663846">
    <property type="component" value="Unassembled WGS sequence"/>
</dbReference>
<dbReference type="EMBL" id="CAJMWS010000118">
    <property type="protein sequence ID" value="CAE6368271.1"/>
    <property type="molecule type" value="Genomic_DNA"/>
</dbReference>
<evidence type="ECO:0000256" key="2">
    <source>
        <dbReference type="ARBA" id="ARBA00023004"/>
    </source>
</evidence>
<evidence type="ECO:0000256" key="1">
    <source>
        <dbReference type="ARBA" id="ARBA00022723"/>
    </source>
</evidence>
<evidence type="ECO:0000256" key="3">
    <source>
        <dbReference type="ARBA" id="ARBA00023014"/>
    </source>
</evidence>
<keyword evidence="3" id="KW-0411">Iron-sulfur</keyword>
<dbReference type="FunFam" id="3.30.499.10:FF:000004">
    <property type="entry name" value="Aconitate hydratase, mitochondrial"/>
    <property type="match status" value="1"/>
</dbReference>
<dbReference type="InterPro" id="IPR036008">
    <property type="entry name" value="Aconitase_4Fe-4S_dom"/>
</dbReference>
<evidence type="ECO:0000313" key="6">
    <source>
        <dbReference type="Proteomes" id="UP000663846"/>
    </source>
</evidence>
<dbReference type="GO" id="GO:0005829">
    <property type="term" value="C:cytosol"/>
    <property type="evidence" value="ECO:0007669"/>
    <property type="project" value="TreeGrafter"/>
</dbReference>
<dbReference type="GO" id="GO:0046872">
    <property type="term" value="F:metal ion binding"/>
    <property type="evidence" value="ECO:0007669"/>
    <property type="project" value="UniProtKB-KW"/>
</dbReference>
<dbReference type="AlphaFoldDB" id="A0A8H2WG14"/>
<organism evidence="5 6">
    <name type="scientific">Rhizoctonia solani</name>
    <dbReference type="NCBI Taxonomy" id="456999"/>
    <lineage>
        <taxon>Eukaryota</taxon>
        <taxon>Fungi</taxon>
        <taxon>Dikarya</taxon>
        <taxon>Basidiomycota</taxon>
        <taxon>Agaricomycotina</taxon>
        <taxon>Agaricomycetes</taxon>
        <taxon>Cantharellales</taxon>
        <taxon>Ceratobasidiaceae</taxon>
        <taxon>Rhizoctonia</taxon>
    </lineage>
</organism>
<protein>
    <recommendedName>
        <fullName evidence="4">Aconitase/3-isopropylmalate dehydratase large subunit alpha/beta/alpha domain-containing protein</fullName>
    </recommendedName>
</protein>
<keyword evidence="1" id="KW-0479">Metal-binding</keyword>
<dbReference type="InterPro" id="IPR050926">
    <property type="entry name" value="Aconitase/IPM_isomerase"/>
</dbReference>
<reference evidence="5" key="1">
    <citation type="submission" date="2021-01" db="EMBL/GenBank/DDBJ databases">
        <authorList>
            <person name="Kaushik A."/>
        </authorList>
    </citation>
    <scope>NUCLEOTIDE SEQUENCE</scope>
    <source>
        <strain evidence="5">AG1-1C</strain>
    </source>
</reference>
<dbReference type="InterPro" id="IPR015931">
    <property type="entry name" value="Acnase/IPM_dHydase_lsu_aba_1/3"/>
</dbReference>
<gene>
    <name evidence="5" type="ORF">RDB_LOCUS24247</name>
</gene>
<feature type="domain" description="Aconitase/3-isopropylmalate dehydratase large subunit alpha/beta/alpha" evidence="4">
    <location>
        <begin position="66"/>
        <end position="244"/>
    </location>
</feature>
<accession>A0A8H2WG14</accession>
<dbReference type="InterPro" id="IPR001030">
    <property type="entry name" value="Acoase/IPM_deHydtase_lsu_aba"/>
</dbReference>